<dbReference type="PANTHER" id="PTHR46796">
    <property type="entry name" value="HTH-TYPE TRANSCRIPTIONAL ACTIVATOR RHAS-RELATED"/>
    <property type="match status" value="1"/>
</dbReference>
<dbReference type="PROSITE" id="PS00041">
    <property type="entry name" value="HTH_ARAC_FAMILY_1"/>
    <property type="match status" value="1"/>
</dbReference>
<dbReference type="Gene3D" id="1.10.10.60">
    <property type="entry name" value="Homeodomain-like"/>
    <property type="match status" value="2"/>
</dbReference>
<evidence type="ECO:0000256" key="1">
    <source>
        <dbReference type="ARBA" id="ARBA00023015"/>
    </source>
</evidence>
<accession>A0ABP9PT36</accession>
<evidence type="ECO:0000313" key="5">
    <source>
        <dbReference type="EMBL" id="GAA5151631.1"/>
    </source>
</evidence>
<organism evidence="5 6">
    <name type="scientific">Pseudonocardia eucalypti</name>
    <dbReference type="NCBI Taxonomy" id="648755"/>
    <lineage>
        <taxon>Bacteria</taxon>
        <taxon>Bacillati</taxon>
        <taxon>Actinomycetota</taxon>
        <taxon>Actinomycetes</taxon>
        <taxon>Pseudonocardiales</taxon>
        <taxon>Pseudonocardiaceae</taxon>
        <taxon>Pseudonocardia</taxon>
    </lineage>
</organism>
<dbReference type="Pfam" id="PF12833">
    <property type="entry name" value="HTH_18"/>
    <property type="match status" value="1"/>
</dbReference>
<dbReference type="RefSeq" id="WP_185066642.1">
    <property type="nucleotide sequence ID" value="NZ_BAABJP010000007.1"/>
</dbReference>
<dbReference type="InterPro" id="IPR009057">
    <property type="entry name" value="Homeodomain-like_sf"/>
</dbReference>
<feature type="domain" description="HTH araC/xylS-type" evidence="4">
    <location>
        <begin position="206"/>
        <end position="304"/>
    </location>
</feature>
<keyword evidence="6" id="KW-1185">Reference proteome</keyword>
<dbReference type="InterPro" id="IPR018062">
    <property type="entry name" value="HTH_AraC-typ_CS"/>
</dbReference>
<keyword evidence="3" id="KW-0804">Transcription</keyword>
<name>A0ABP9PT36_9PSEU</name>
<proteinExistence type="predicted"/>
<keyword evidence="2" id="KW-0238">DNA-binding</keyword>
<dbReference type="InterPro" id="IPR050204">
    <property type="entry name" value="AraC_XylS_family_regulators"/>
</dbReference>
<dbReference type="SMART" id="SM00342">
    <property type="entry name" value="HTH_ARAC"/>
    <property type="match status" value="1"/>
</dbReference>
<evidence type="ECO:0000256" key="2">
    <source>
        <dbReference type="ARBA" id="ARBA00023125"/>
    </source>
</evidence>
<evidence type="ECO:0000256" key="3">
    <source>
        <dbReference type="ARBA" id="ARBA00023163"/>
    </source>
</evidence>
<dbReference type="Proteomes" id="UP001428817">
    <property type="component" value="Unassembled WGS sequence"/>
</dbReference>
<dbReference type="PANTHER" id="PTHR46796:SF6">
    <property type="entry name" value="ARAC SUBFAMILY"/>
    <property type="match status" value="1"/>
</dbReference>
<dbReference type="EMBL" id="BAABJP010000007">
    <property type="protein sequence ID" value="GAA5151631.1"/>
    <property type="molecule type" value="Genomic_DNA"/>
</dbReference>
<comment type="caution">
    <text evidence="5">The sequence shown here is derived from an EMBL/GenBank/DDBJ whole genome shotgun (WGS) entry which is preliminary data.</text>
</comment>
<dbReference type="PROSITE" id="PS01124">
    <property type="entry name" value="HTH_ARAC_FAMILY_2"/>
    <property type="match status" value="1"/>
</dbReference>
<dbReference type="InterPro" id="IPR020449">
    <property type="entry name" value="Tscrpt_reg_AraC-type_HTH"/>
</dbReference>
<dbReference type="SUPFAM" id="SSF46689">
    <property type="entry name" value="Homeodomain-like"/>
    <property type="match status" value="2"/>
</dbReference>
<evidence type="ECO:0000259" key="4">
    <source>
        <dbReference type="PROSITE" id="PS01124"/>
    </source>
</evidence>
<evidence type="ECO:0000313" key="6">
    <source>
        <dbReference type="Proteomes" id="UP001428817"/>
    </source>
</evidence>
<dbReference type="PRINTS" id="PR00032">
    <property type="entry name" value="HTHARAC"/>
</dbReference>
<reference evidence="6" key="1">
    <citation type="journal article" date="2019" name="Int. J. Syst. Evol. Microbiol.">
        <title>The Global Catalogue of Microorganisms (GCM) 10K type strain sequencing project: providing services to taxonomists for standard genome sequencing and annotation.</title>
        <authorList>
            <consortium name="The Broad Institute Genomics Platform"/>
            <consortium name="The Broad Institute Genome Sequencing Center for Infectious Disease"/>
            <person name="Wu L."/>
            <person name="Ma J."/>
        </authorList>
    </citation>
    <scope>NUCLEOTIDE SEQUENCE [LARGE SCALE GENOMIC DNA]</scope>
    <source>
        <strain evidence="6">JCM 18303</strain>
    </source>
</reference>
<dbReference type="InterPro" id="IPR018060">
    <property type="entry name" value="HTH_AraC"/>
</dbReference>
<sequence length="305" mass="33777">MAASAAPTFCPDLIRRHSLCDPDYLVRGAGGQNVFAAKWHQPPSYVPVHGSSHGMLCYHAGGSTEVRKLEDGRQVGRRSRLGSHTFIPTDGTEWQLDGGIEVIHVYLDPTEVRRIAETIEPRARDSQIGAFFAISDPWLHGFFQMLTSELEIYRDAAGRADSLLLGQLHHVLIRHLLRWHSTAPRRARAALDGRANVAPLAPAALDRVLEFVHARLAEDIGLGQLAALAHLSEDHFIRSFRAATGVTPYRYLLRARLDRACALLRDTRLGVAEVGAAVGFHSAAYFSARFRHQLGISPSEYRRGQ</sequence>
<keyword evidence="1" id="KW-0805">Transcription regulation</keyword>
<protein>
    <submittedName>
        <fullName evidence="5">AraC family transcriptional regulator</fullName>
    </submittedName>
</protein>
<gene>
    <name evidence="5" type="ORF">GCM10023321_19000</name>
</gene>